<proteinExistence type="predicted"/>
<dbReference type="VEuPathDB" id="FungiDB:BCV72DRAFT_235544"/>
<dbReference type="Pfam" id="PF02992">
    <property type="entry name" value="Transposase_21"/>
    <property type="match status" value="1"/>
</dbReference>
<name>A0A1X0QQ69_RHIZD</name>
<organism evidence="1">
    <name type="scientific">Rhizopus microsporus var. microsporus</name>
    <dbReference type="NCBI Taxonomy" id="86635"/>
    <lineage>
        <taxon>Eukaryota</taxon>
        <taxon>Fungi</taxon>
        <taxon>Fungi incertae sedis</taxon>
        <taxon>Mucoromycota</taxon>
        <taxon>Mucoromycotina</taxon>
        <taxon>Mucoromycetes</taxon>
        <taxon>Mucorales</taxon>
        <taxon>Mucorineae</taxon>
        <taxon>Rhizopodaceae</taxon>
        <taxon>Rhizopus</taxon>
    </lineage>
</organism>
<dbReference type="Proteomes" id="UP000242414">
    <property type="component" value="Unassembled WGS sequence"/>
</dbReference>
<sequence>MMSCSMNYGINWGTRFCELPCLICSCGAIYLSTNNLPREEGLKQENVILVGLMPDGSESNTTDIMSYLDPLIDKLIELYSEIPVAIDAYPNGNTSNTILLFEAYDIFACRKASDFLGHGCAFACNTCKTKLNMDDGCLNFSDKFQSFEGCKLRTRKSNVEVMLRWNNVNSSLEGRLLEQEDRYRFAELHCLPYFGVFRHSVVGPIHSLLIGIRKWMAYVWKKKKFNSLQVNIQQKNQYTFKT</sequence>
<evidence type="ECO:0000313" key="1">
    <source>
        <dbReference type="EMBL" id="ORE01899.1"/>
    </source>
</evidence>
<gene>
    <name evidence="1" type="ORF">BCV72DRAFT_235544</name>
</gene>
<accession>A0A1X0QQ69</accession>
<feature type="non-terminal residue" evidence="1">
    <location>
        <position position="242"/>
    </location>
</feature>
<dbReference type="AlphaFoldDB" id="A0A1X0QQ69"/>
<reference evidence="1" key="1">
    <citation type="journal article" date="2016" name="Proc. Natl. Acad. Sci. U.S.A.">
        <title>Lipid metabolic changes in an early divergent fungus govern the establishment of a mutualistic symbiosis with endobacteria.</title>
        <authorList>
            <person name="Lastovetsky O.A."/>
            <person name="Gaspar M.L."/>
            <person name="Mondo S.J."/>
            <person name="LaButti K.M."/>
            <person name="Sandor L."/>
            <person name="Grigoriev I.V."/>
            <person name="Henry S.A."/>
            <person name="Pawlowska T.E."/>
        </authorList>
    </citation>
    <scope>NUCLEOTIDE SEQUENCE [LARGE SCALE GENOMIC DNA]</scope>
    <source>
        <strain evidence="1">ATCC 52814</strain>
    </source>
</reference>
<dbReference type="EMBL" id="KV922088">
    <property type="protein sequence ID" value="ORE01899.1"/>
    <property type="molecule type" value="Genomic_DNA"/>
</dbReference>
<protein>
    <submittedName>
        <fullName evidence="1">Uncharacterized protein</fullName>
    </submittedName>
</protein>
<dbReference type="InterPro" id="IPR004242">
    <property type="entry name" value="Transposase_21"/>
</dbReference>